<keyword evidence="3" id="KW-0560">Oxidoreductase</keyword>
<dbReference type="AlphaFoldDB" id="A0A0J7XQD5"/>
<dbReference type="SUPFAM" id="SSF51735">
    <property type="entry name" value="NAD(P)-binding Rossmann-fold domains"/>
    <property type="match status" value="1"/>
</dbReference>
<dbReference type="RefSeq" id="WP_066608403.1">
    <property type="nucleotide sequence ID" value="NZ_KQ130436.1"/>
</dbReference>
<organism evidence="5 6">
    <name type="scientific">Sphingobium cupriresistens LL01</name>
    <dbReference type="NCBI Taxonomy" id="1420583"/>
    <lineage>
        <taxon>Bacteria</taxon>
        <taxon>Pseudomonadati</taxon>
        <taxon>Pseudomonadota</taxon>
        <taxon>Alphaproteobacteria</taxon>
        <taxon>Sphingomonadales</taxon>
        <taxon>Sphingomonadaceae</taxon>
        <taxon>Sphingobium</taxon>
    </lineage>
</organism>
<comment type="similarity">
    <text evidence="1 4">Belongs to the short-chain dehydrogenases/reductases (SDR) family.</text>
</comment>
<evidence type="ECO:0000256" key="1">
    <source>
        <dbReference type="ARBA" id="ARBA00006484"/>
    </source>
</evidence>
<proteinExistence type="inferred from homology"/>
<protein>
    <submittedName>
        <fullName evidence="5">Dehydrogenase</fullName>
    </submittedName>
</protein>
<dbReference type="GO" id="GO:0016491">
    <property type="term" value="F:oxidoreductase activity"/>
    <property type="evidence" value="ECO:0007669"/>
    <property type="project" value="UniProtKB-KW"/>
</dbReference>
<evidence type="ECO:0000313" key="6">
    <source>
        <dbReference type="Proteomes" id="UP000052232"/>
    </source>
</evidence>
<dbReference type="STRING" id="1420583.V473_20100"/>
<evidence type="ECO:0000256" key="4">
    <source>
        <dbReference type="RuleBase" id="RU000363"/>
    </source>
</evidence>
<dbReference type="PANTHER" id="PTHR43391:SF14">
    <property type="entry name" value="DEHYDROGENASE_REDUCTASE SDR FAMILY PROTEIN 7-LIKE"/>
    <property type="match status" value="1"/>
</dbReference>
<keyword evidence="6" id="KW-1185">Reference proteome</keyword>
<dbReference type="PRINTS" id="PR00081">
    <property type="entry name" value="GDHRDH"/>
</dbReference>
<dbReference type="PRINTS" id="PR00080">
    <property type="entry name" value="SDRFAMILY"/>
</dbReference>
<keyword evidence="2" id="KW-0521">NADP</keyword>
<evidence type="ECO:0000256" key="3">
    <source>
        <dbReference type="ARBA" id="ARBA00023002"/>
    </source>
</evidence>
<reference evidence="5 6" key="1">
    <citation type="journal article" date="2015" name="G3 (Bethesda)">
        <title>Insights into Ongoing Evolution of the Hexachlorocyclohexane Catabolic Pathway from Comparative Genomics of Ten Sphingomonadaceae Strains.</title>
        <authorList>
            <person name="Pearce S.L."/>
            <person name="Oakeshott J.G."/>
            <person name="Pandey G."/>
        </authorList>
    </citation>
    <scope>NUCLEOTIDE SEQUENCE [LARGE SCALE GENOMIC DNA]</scope>
    <source>
        <strain evidence="5 6">LL01</strain>
    </source>
</reference>
<dbReference type="PANTHER" id="PTHR43391">
    <property type="entry name" value="RETINOL DEHYDROGENASE-RELATED"/>
    <property type="match status" value="1"/>
</dbReference>
<dbReference type="InterPro" id="IPR002347">
    <property type="entry name" value="SDR_fam"/>
</dbReference>
<sequence length="277" mass="30312">MKIDGTVAVTGAGGGIGLGIAAEAARRGYATLALIYDEAQHADVERAVDGFPGNVAIQCLDITRPGDFAFPDDLDVLVNNAGIRLKNLPIEHIPLDEWRLYFDVNFLGHVTMTQRAIPIMRARHKGLICNINSGSLYSPMPFLAPYRATKGAMMAFTETLRAEVEQFGIGVLEILPGAVKTGINKESVTVRIAHAVEYPEYAAMAQRQRELFSGDFTIWSIEDAARFIVDAMEDNKGRMRHGSDPQSDAMAMSGWRPDGGEEQIARFIAMIDPSKQV</sequence>
<gene>
    <name evidence="5" type="ORF">V473_20100</name>
</gene>
<evidence type="ECO:0000256" key="2">
    <source>
        <dbReference type="ARBA" id="ARBA00022857"/>
    </source>
</evidence>
<dbReference type="Pfam" id="PF00106">
    <property type="entry name" value="adh_short"/>
    <property type="match status" value="1"/>
</dbReference>
<dbReference type="InterPro" id="IPR036291">
    <property type="entry name" value="NAD(P)-bd_dom_sf"/>
</dbReference>
<comment type="caution">
    <text evidence="5">The sequence shown here is derived from an EMBL/GenBank/DDBJ whole genome shotgun (WGS) entry which is preliminary data.</text>
</comment>
<dbReference type="PATRIC" id="fig|1420583.3.peg.3830"/>
<dbReference type="EMBL" id="JACT01000005">
    <property type="protein sequence ID" value="KMS53268.1"/>
    <property type="molecule type" value="Genomic_DNA"/>
</dbReference>
<evidence type="ECO:0000313" key="5">
    <source>
        <dbReference type="EMBL" id="KMS53268.1"/>
    </source>
</evidence>
<name>A0A0J7XQD5_9SPHN</name>
<dbReference type="Gene3D" id="3.40.50.720">
    <property type="entry name" value="NAD(P)-binding Rossmann-like Domain"/>
    <property type="match status" value="1"/>
</dbReference>
<dbReference type="Proteomes" id="UP000052232">
    <property type="component" value="Unassembled WGS sequence"/>
</dbReference>
<accession>A0A0J7XQD5</accession>